<comment type="similarity">
    <text evidence="2">Belongs to the MipA/OmpV family.</text>
</comment>
<evidence type="ECO:0000256" key="2">
    <source>
        <dbReference type="ARBA" id="ARBA00005722"/>
    </source>
</evidence>
<accession>A0ABQ3IPJ8</accession>
<keyword evidence="4" id="KW-0472">Membrane</keyword>
<keyword evidence="7" id="KW-1185">Reference proteome</keyword>
<evidence type="ECO:0000256" key="4">
    <source>
        <dbReference type="ARBA" id="ARBA00023136"/>
    </source>
</evidence>
<evidence type="ECO:0000256" key="1">
    <source>
        <dbReference type="ARBA" id="ARBA00004442"/>
    </source>
</evidence>
<evidence type="ECO:0000256" key="5">
    <source>
        <dbReference type="ARBA" id="ARBA00023237"/>
    </source>
</evidence>
<proteinExistence type="inferred from homology"/>
<gene>
    <name evidence="6" type="primary">mipA</name>
    <name evidence="6" type="ORF">GCM10011501_14520</name>
</gene>
<evidence type="ECO:0000256" key="3">
    <source>
        <dbReference type="ARBA" id="ARBA00022729"/>
    </source>
</evidence>
<reference evidence="7" key="1">
    <citation type="journal article" date="2019" name="Int. J. Syst. Evol. Microbiol.">
        <title>The Global Catalogue of Microorganisms (GCM) 10K type strain sequencing project: providing services to taxonomists for standard genome sequencing and annotation.</title>
        <authorList>
            <consortium name="The Broad Institute Genomics Platform"/>
            <consortium name="The Broad Institute Genome Sequencing Center for Infectious Disease"/>
            <person name="Wu L."/>
            <person name="Ma J."/>
        </authorList>
    </citation>
    <scope>NUCLEOTIDE SEQUENCE [LARGE SCALE GENOMIC DNA]</scope>
    <source>
        <strain evidence="7">CGMCC 1.15922</strain>
    </source>
</reference>
<dbReference type="PANTHER" id="PTHR38776:SF1">
    <property type="entry name" value="MLTA-INTERACTING PROTEIN-RELATED"/>
    <property type="match status" value="1"/>
</dbReference>
<keyword evidence="5" id="KW-0998">Cell outer membrane</keyword>
<comment type="caution">
    <text evidence="6">The sequence shown here is derived from an EMBL/GenBank/DDBJ whole genome shotgun (WGS) entry which is preliminary data.</text>
</comment>
<dbReference type="InterPro" id="IPR010583">
    <property type="entry name" value="MipA"/>
</dbReference>
<dbReference type="Proteomes" id="UP000626370">
    <property type="component" value="Unassembled WGS sequence"/>
</dbReference>
<keyword evidence="3" id="KW-0732">Signal</keyword>
<comment type="subcellular location">
    <subcellularLocation>
        <location evidence="1">Cell outer membrane</location>
    </subcellularLocation>
</comment>
<protein>
    <submittedName>
        <fullName evidence="6">Outer membrane MltA-interaction protein MipA</fullName>
    </submittedName>
</protein>
<evidence type="ECO:0000313" key="6">
    <source>
        <dbReference type="EMBL" id="GHE86434.1"/>
    </source>
</evidence>
<name>A0ABQ3IPJ8_9GAMM</name>
<dbReference type="Pfam" id="PF06629">
    <property type="entry name" value="MipA"/>
    <property type="match status" value="1"/>
</dbReference>
<evidence type="ECO:0000313" key="7">
    <source>
        <dbReference type="Proteomes" id="UP000626370"/>
    </source>
</evidence>
<dbReference type="PANTHER" id="PTHR38776">
    <property type="entry name" value="MLTA-INTERACTING PROTEIN-RELATED"/>
    <property type="match status" value="1"/>
</dbReference>
<organism evidence="6 7">
    <name type="scientific">Thalassotalea profundi</name>
    <dbReference type="NCBI Taxonomy" id="2036687"/>
    <lineage>
        <taxon>Bacteria</taxon>
        <taxon>Pseudomonadati</taxon>
        <taxon>Pseudomonadota</taxon>
        <taxon>Gammaproteobacteria</taxon>
        <taxon>Alteromonadales</taxon>
        <taxon>Colwelliaceae</taxon>
        <taxon>Thalassotalea</taxon>
    </lineage>
</organism>
<dbReference type="EMBL" id="BNAH01000005">
    <property type="protein sequence ID" value="GHE86434.1"/>
    <property type="molecule type" value="Genomic_DNA"/>
</dbReference>
<sequence length="236" mass="26750">MHTNPLNGGDNIPLFIVPSVSYYGENLFFDNGTLGYSFTNNHHLVISAISEFNLEKSFFSRWHPQNIFMYNLSAASPSKENVNIAQVDNKRWALDAGIQINWFMSSATNISVKLLHDINGVYNGYNANVSLNSAFNIPYSKNTSINVGVGAQVNSENLVDYYYGIEESNNFYARNTFHGSASVNPIIRIKLSKTINKQWRLLFNWKRTFLDSNTADSPLVKTHLIDTVFFGMEYAF</sequence>